<accession>A0AAU9D893</accession>
<dbReference type="EMBL" id="AP025314">
    <property type="protein sequence ID" value="BDD09101.1"/>
    <property type="molecule type" value="Genomic_DNA"/>
</dbReference>
<proteinExistence type="predicted"/>
<dbReference type="KEGG" id="fax:FUAX_15330"/>
<sequence>MKKLYRSFWALGLGALLFSGCNEDETVFEAPGDDNFNMPVLHVLNDVSQYWNGELFGKADGFISFLDTANSQYHTVSFPIAGQSDELGKNIWNVFLNTQNGQAYSDADQARMTEFSENKPICFFAMEDGSSLENLNQLGKSFGFGFLPGPVGDLSVEKGGSVSASNAGFYLDLAEASDWETLVSANGKPVIAVKRDGTNFVLASGIDIFSGKDDGNIAFYKQLMSEVAKEMPGLTASNFTNVSDVPVSLKEDNAFYRSNVYVKDMLPAVKESYEAVLDGVKAITGLEDGSQDLNMRLVVGDNMAELNGGEVVLGAYYGYESPADGLKVSTAKAAYHWLTNYKIDPLFSDALAFYTAVEFAEEQGVSEAKDRFIQPLIDKAKMHPDFQAYDPITLSEDALGDFSQDLVRGKMLAVLQSLEEKTGKSVADIFTKLNADIPLGLRPNPNNVFWAWVDNEENAAELFDHIKSQGIGVDIANLTIPGTFGKEKIDPANFELPPQASTTPSYPETNLFDGIENNFWHTIYSGEIPPFPHNVVIDMKESEKMAGMRFLPRQSSQYPDHIELAKVYVSADGENWGEPVAEYDYNGGAYSGEWKDLHFHTFKEGRFVKLEISKMARNGNTTLNQSNLAELELYRYSDIDEEVVAEE</sequence>
<dbReference type="AlphaFoldDB" id="A0AAU9D893"/>
<organism evidence="2 3">
    <name type="scientific">Fulvitalea axinellae</name>
    <dbReference type="NCBI Taxonomy" id="1182444"/>
    <lineage>
        <taxon>Bacteria</taxon>
        <taxon>Pseudomonadati</taxon>
        <taxon>Bacteroidota</taxon>
        <taxon>Cytophagia</taxon>
        <taxon>Cytophagales</taxon>
        <taxon>Persicobacteraceae</taxon>
        <taxon>Fulvitalea</taxon>
    </lineage>
</organism>
<name>A0AAU9D893_9BACT</name>
<dbReference type="PROSITE" id="PS51257">
    <property type="entry name" value="PROKAR_LIPOPROTEIN"/>
    <property type="match status" value="1"/>
</dbReference>
<dbReference type="PROSITE" id="PS50022">
    <property type="entry name" value="FA58C_3"/>
    <property type="match status" value="1"/>
</dbReference>
<dbReference type="InterPro" id="IPR008979">
    <property type="entry name" value="Galactose-bd-like_sf"/>
</dbReference>
<protein>
    <recommendedName>
        <fullName evidence="1">F5/8 type C domain-containing protein</fullName>
    </recommendedName>
</protein>
<evidence type="ECO:0000259" key="1">
    <source>
        <dbReference type="PROSITE" id="PS50022"/>
    </source>
</evidence>
<dbReference type="RefSeq" id="WP_338394318.1">
    <property type="nucleotide sequence ID" value="NZ_AP025314.1"/>
</dbReference>
<reference evidence="2 3" key="1">
    <citation type="submission" date="2021-12" db="EMBL/GenBank/DDBJ databases">
        <title>Genome sequencing of bacteria with rrn-lacking chromosome and rrn-plasmid.</title>
        <authorList>
            <person name="Anda M."/>
            <person name="Iwasaki W."/>
        </authorList>
    </citation>
    <scope>NUCLEOTIDE SEQUENCE [LARGE SCALE GENOMIC DNA]</scope>
    <source>
        <strain evidence="2 3">DSM 100852</strain>
    </source>
</reference>
<dbReference type="Gene3D" id="2.60.120.260">
    <property type="entry name" value="Galactose-binding domain-like"/>
    <property type="match status" value="1"/>
</dbReference>
<dbReference type="SUPFAM" id="SSF49785">
    <property type="entry name" value="Galactose-binding domain-like"/>
    <property type="match status" value="1"/>
</dbReference>
<gene>
    <name evidence="2" type="ORF">FUAX_15330</name>
</gene>
<keyword evidence="3" id="KW-1185">Reference proteome</keyword>
<dbReference type="InterPro" id="IPR000421">
    <property type="entry name" value="FA58C"/>
</dbReference>
<dbReference type="Pfam" id="PF00754">
    <property type="entry name" value="F5_F8_type_C"/>
    <property type="match status" value="1"/>
</dbReference>
<evidence type="ECO:0000313" key="3">
    <source>
        <dbReference type="Proteomes" id="UP001348817"/>
    </source>
</evidence>
<dbReference type="Proteomes" id="UP001348817">
    <property type="component" value="Chromosome"/>
</dbReference>
<evidence type="ECO:0000313" key="2">
    <source>
        <dbReference type="EMBL" id="BDD09101.1"/>
    </source>
</evidence>
<feature type="domain" description="F5/8 type C" evidence="1">
    <location>
        <begin position="479"/>
        <end position="636"/>
    </location>
</feature>